<protein>
    <submittedName>
        <fullName evidence="2">Glycosyltransferase</fullName>
    </submittedName>
</protein>
<evidence type="ECO:0000313" key="2">
    <source>
        <dbReference type="WBParaSite" id="SMUV_0000468101-mRNA-1"/>
    </source>
</evidence>
<dbReference type="Pfam" id="PF03314">
    <property type="entry name" value="DUF273"/>
    <property type="match status" value="1"/>
</dbReference>
<dbReference type="Proteomes" id="UP000046393">
    <property type="component" value="Unplaced"/>
</dbReference>
<dbReference type="PANTHER" id="PTHR31562">
    <property type="entry name" value="PROTEIN CBG18972"/>
    <property type="match status" value="1"/>
</dbReference>
<reference evidence="2" key="1">
    <citation type="submission" date="2017-02" db="UniProtKB">
        <authorList>
            <consortium name="WormBaseParasite"/>
        </authorList>
    </citation>
    <scope>IDENTIFICATION</scope>
</reference>
<dbReference type="Gene3D" id="3.90.550.10">
    <property type="entry name" value="Spore Coat Polysaccharide Biosynthesis Protein SpsA, Chain A"/>
    <property type="match status" value="1"/>
</dbReference>
<dbReference type="AlphaFoldDB" id="A0A0N5AJN6"/>
<dbReference type="STRING" id="451379.A0A0N5AJN6"/>
<accession>A0A0N5AJN6</accession>
<sequence>MALDSIRCYVASTDYELAIVDVYNDTAVNERCSNNSSIYFRKHCAASIYLEKTDWLLVLDADSTVVNPNHCIEEYIDPNVNIIFYERFFNWEIAAGNYLAKNSAFTKNFLLKWASYEHYRGEVFWWKGFDNGALHMVVIESVLPNDSQEIKNCRNIWHRSRNYETYVPFVICVRFYLGASRLWPGKIKILRRGHGFCRDWYITNGLWTPKDFMLHGWKVQHVLKNSSYFAFTKDINVTLCGQNLDGWPWKKESMVNTSNVKHLIAVAEKNYSNRLPKQNIVIPFLDQPDVANCYPNCDTVDKI</sequence>
<organism evidence="1 2">
    <name type="scientific">Syphacia muris</name>
    <dbReference type="NCBI Taxonomy" id="451379"/>
    <lineage>
        <taxon>Eukaryota</taxon>
        <taxon>Metazoa</taxon>
        <taxon>Ecdysozoa</taxon>
        <taxon>Nematoda</taxon>
        <taxon>Chromadorea</taxon>
        <taxon>Rhabditida</taxon>
        <taxon>Spirurina</taxon>
        <taxon>Oxyuridomorpha</taxon>
        <taxon>Oxyuroidea</taxon>
        <taxon>Oxyuridae</taxon>
        <taxon>Syphacia</taxon>
    </lineage>
</organism>
<dbReference type="InterPro" id="IPR029044">
    <property type="entry name" value="Nucleotide-diphossugar_trans"/>
</dbReference>
<evidence type="ECO:0000313" key="1">
    <source>
        <dbReference type="Proteomes" id="UP000046393"/>
    </source>
</evidence>
<dbReference type="InterPro" id="IPR004988">
    <property type="entry name" value="DUF273"/>
</dbReference>
<dbReference type="WBParaSite" id="SMUV_0000468101-mRNA-1">
    <property type="protein sequence ID" value="SMUV_0000468101-mRNA-1"/>
    <property type="gene ID" value="SMUV_0000468101"/>
</dbReference>
<proteinExistence type="predicted"/>
<dbReference type="PANTHER" id="PTHR31562:SF8">
    <property type="entry name" value="ALPHA-1,6-MANNOSYLTRANSFERASE"/>
    <property type="match status" value="1"/>
</dbReference>
<name>A0A0N5AJN6_9BILA</name>
<keyword evidence="1" id="KW-1185">Reference proteome</keyword>